<dbReference type="EMBL" id="JAMQOS010000001">
    <property type="protein sequence ID" value="MDS0281018.1"/>
    <property type="molecule type" value="Genomic_DNA"/>
</dbReference>
<comment type="caution">
    <text evidence="1">The sequence shown here is derived from an EMBL/GenBank/DDBJ whole genome shotgun (WGS) entry which is preliminary data.</text>
</comment>
<keyword evidence="2" id="KW-1185">Reference proteome</keyword>
<evidence type="ECO:0000313" key="2">
    <source>
        <dbReference type="Proteomes" id="UP001268864"/>
    </source>
</evidence>
<name>A0ABU2FJU6_9EURY</name>
<evidence type="ECO:0000313" key="1">
    <source>
        <dbReference type="EMBL" id="MDS0281018.1"/>
    </source>
</evidence>
<proteinExistence type="predicted"/>
<dbReference type="Proteomes" id="UP001268864">
    <property type="component" value="Unassembled WGS sequence"/>
</dbReference>
<sequence>MSSTDKTTGNLPLNCTDCNEPIRKTARGTYVCTGCGHTSQARLVR</sequence>
<organism evidence="1 2">
    <name type="scientific">Haloarcula onubensis</name>
    <dbReference type="NCBI Taxonomy" id="2950539"/>
    <lineage>
        <taxon>Archaea</taxon>
        <taxon>Methanobacteriati</taxon>
        <taxon>Methanobacteriota</taxon>
        <taxon>Stenosarchaea group</taxon>
        <taxon>Halobacteria</taxon>
        <taxon>Halobacteriales</taxon>
        <taxon>Haloarculaceae</taxon>
        <taxon>Haloarcula</taxon>
    </lineage>
</organism>
<protein>
    <submittedName>
        <fullName evidence="1">Uncharacterized protein</fullName>
    </submittedName>
</protein>
<dbReference type="RefSeq" id="WP_310898857.1">
    <property type="nucleotide sequence ID" value="NZ_JAMQOS010000001.1"/>
</dbReference>
<accession>A0ABU2FJU6</accession>
<reference evidence="1 2" key="1">
    <citation type="submission" date="2022-06" db="EMBL/GenBank/DDBJ databases">
        <title>Halomicroarcula sp. a new haloarchaeum isolate from saline soil.</title>
        <authorList>
            <person name="Strakova D."/>
            <person name="Galisteo C."/>
            <person name="Sanchez-Porro C."/>
            <person name="Ventosa A."/>
        </authorList>
    </citation>
    <scope>NUCLEOTIDE SEQUENCE [LARGE SCALE GENOMIC DNA]</scope>
    <source>
        <strain evidence="1 2">S3CR25-11</strain>
    </source>
</reference>
<gene>
    <name evidence="1" type="ORF">NDI86_02720</name>
</gene>